<dbReference type="PANTHER" id="PTHR15818:SF2">
    <property type="entry name" value="G-PATCH DOMAIN AND KOW MOTIFS-CONTAINING PROTEIN"/>
    <property type="match status" value="1"/>
</dbReference>
<dbReference type="Pfam" id="PF25088">
    <property type="entry name" value="GPKOW_C"/>
    <property type="match status" value="1"/>
</dbReference>
<dbReference type="AlphaFoldDB" id="A0A315W874"/>
<dbReference type="EMBL" id="NHOQ01000244">
    <property type="protein sequence ID" value="PWA31878.1"/>
    <property type="molecule type" value="Genomic_DNA"/>
</dbReference>
<protein>
    <recommendedName>
        <fullName evidence="1">G-patch domain and KOW motifs-containing protein</fullName>
    </recommendedName>
</protein>
<organism evidence="3 4">
    <name type="scientific">Gambusia affinis</name>
    <name type="common">Western mosquitofish</name>
    <name type="synonym">Heterandria affinis</name>
    <dbReference type="NCBI Taxonomy" id="33528"/>
    <lineage>
        <taxon>Eukaryota</taxon>
        <taxon>Metazoa</taxon>
        <taxon>Chordata</taxon>
        <taxon>Craniata</taxon>
        <taxon>Vertebrata</taxon>
        <taxon>Euteleostomi</taxon>
        <taxon>Actinopterygii</taxon>
        <taxon>Neopterygii</taxon>
        <taxon>Teleostei</taxon>
        <taxon>Neoteleostei</taxon>
        <taxon>Acanthomorphata</taxon>
        <taxon>Ovalentaria</taxon>
        <taxon>Atherinomorphae</taxon>
        <taxon>Cyprinodontiformes</taxon>
        <taxon>Poeciliidae</taxon>
        <taxon>Poeciliinae</taxon>
        <taxon>Gambusia</taxon>
    </lineage>
</organism>
<evidence type="ECO:0000313" key="4">
    <source>
        <dbReference type="Proteomes" id="UP000250572"/>
    </source>
</evidence>
<keyword evidence="1" id="KW-0507">mRNA processing</keyword>
<name>A0A315W874_GAMAF</name>
<keyword evidence="2" id="KW-0812">Transmembrane</keyword>
<evidence type="ECO:0000256" key="1">
    <source>
        <dbReference type="RuleBase" id="RU369096"/>
    </source>
</evidence>
<keyword evidence="2" id="KW-1133">Transmembrane helix</keyword>
<dbReference type="GO" id="GO:0000398">
    <property type="term" value="P:mRNA splicing, via spliceosome"/>
    <property type="evidence" value="ECO:0007669"/>
    <property type="project" value="UniProtKB-UniRule"/>
</dbReference>
<feature type="transmembrane region" description="Helical" evidence="2">
    <location>
        <begin position="21"/>
        <end position="41"/>
    </location>
</feature>
<keyword evidence="1" id="KW-0508">mRNA splicing</keyword>
<proteinExistence type="inferred from homology"/>
<comment type="function">
    <text evidence="1">RNA-binding protein involved in pre-mRNA splicing.</text>
</comment>
<comment type="subcellular location">
    <subcellularLocation>
        <location evidence="1">Nucleus</location>
    </subcellularLocation>
</comment>
<accession>A0A315W874</accession>
<reference evidence="3 4" key="1">
    <citation type="journal article" date="2018" name="G3 (Bethesda)">
        <title>A High-Quality Reference Genome for the Invasive Mosquitofish Gambusia affinis Using a Chicago Library.</title>
        <authorList>
            <person name="Hoffberg S.L."/>
            <person name="Troendle N.J."/>
            <person name="Glenn T.C."/>
            <person name="Mahmud O."/>
            <person name="Louha S."/>
            <person name="Chalopin D."/>
            <person name="Bennetzen J.L."/>
            <person name="Mauricio R."/>
        </authorList>
    </citation>
    <scope>NUCLEOTIDE SEQUENCE [LARGE SCALE GENOMIC DNA]</scope>
    <source>
        <strain evidence="3">NE01/NJP1002.9</strain>
        <tissue evidence="3">Muscle</tissue>
    </source>
</reference>
<evidence type="ECO:0000256" key="2">
    <source>
        <dbReference type="SAM" id="Phobius"/>
    </source>
</evidence>
<dbReference type="InterPro" id="IPR014722">
    <property type="entry name" value="Rib_uL2_dom2"/>
</dbReference>
<comment type="similarity">
    <text evidence="1">Belongs to the MOS2 family.</text>
</comment>
<dbReference type="InterPro" id="IPR045166">
    <property type="entry name" value="Spp2-like"/>
</dbReference>
<comment type="caution">
    <text evidence="3">The sequence shown here is derived from an EMBL/GenBank/DDBJ whole genome shotgun (WGS) entry which is preliminary data.</text>
</comment>
<gene>
    <name evidence="3" type="ORF">CCH79_00006475</name>
</gene>
<keyword evidence="1" id="KW-0539">Nucleus</keyword>
<dbReference type="Proteomes" id="UP000250572">
    <property type="component" value="Unassembled WGS sequence"/>
</dbReference>
<keyword evidence="4" id="KW-1185">Reference proteome</keyword>
<evidence type="ECO:0000313" key="3">
    <source>
        <dbReference type="EMBL" id="PWA31878.1"/>
    </source>
</evidence>
<dbReference type="InterPro" id="IPR041994">
    <property type="entry name" value="GPKOW_KOW2"/>
</dbReference>
<keyword evidence="2" id="KW-0472">Membrane</keyword>
<dbReference type="Gene3D" id="2.30.30.30">
    <property type="match status" value="1"/>
</dbReference>
<dbReference type="CDD" id="cd13153">
    <property type="entry name" value="KOW_GPKOW_B"/>
    <property type="match status" value="1"/>
</dbReference>
<dbReference type="GO" id="GO:0005681">
    <property type="term" value="C:spliceosomal complex"/>
    <property type="evidence" value="ECO:0007669"/>
    <property type="project" value="TreeGrafter"/>
</dbReference>
<sequence length="163" mass="18835">MLACSRNHKRKLCEMIKVKTLCRSFSFSFSFSFSLSLWALLSRPFNSVLAECHRLSADGELYHDSSVVCVYAFNLPHRNKNSSDVFYRLSLADVKQNMLETIVPKGEYDAVMVVLGEHRGQVGRILQRDKNKCRAMVQLERYEEKLFTLDYDSICHYVGASDY</sequence>
<dbReference type="PANTHER" id="PTHR15818">
    <property type="entry name" value="G PATCH AND KOW-CONTAINING"/>
    <property type="match status" value="1"/>
</dbReference>